<dbReference type="Proteomes" id="UP000094043">
    <property type="component" value="Chromosome 3"/>
</dbReference>
<dbReference type="InterPro" id="IPR007915">
    <property type="entry name" value="TMEM258/Ost5"/>
</dbReference>
<evidence type="ECO:0000256" key="5">
    <source>
        <dbReference type="ARBA" id="ARBA00023136"/>
    </source>
</evidence>
<reference evidence="7" key="2">
    <citation type="journal article" date="2022" name="Elife">
        <title>Obligate sexual reproduction of a homothallic fungus closely related to the Cryptococcus pathogenic species complex.</title>
        <authorList>
            <person name="Passer A.R."/>
            <person name="Clancey S.A."/>
            <person name="Shea T."/>
            <person name="David-Palma M."/>
            <person name="Averette A.F."/>
            <person name="Boekhout T."/>
            <person name="Porcel B.M."/>
            <person name="Nowrousian M."/>
            <person name="Cuomo C.A."/>
            <person name="Sun S."/>
            <person name="Heitman J."/>
            <person name="Coelho M.A."/>
        </authorList>
    </citation>
    <scope>NUCLEOTIDE SEQUENCE</scope>
    <source>
        <strain evidence="7">CBS 7841</strain>
    </source>
</reference>
<evidence type="ECO:0000256" key="6">
    <source>
        <dbReference type="RuleBase" id="RU367008"/>
    </source>
</evidence>
<reference evidence="7" key="3">
    <citation type="submission" date="2024-01" db="EMBL/GenBank/DDBJ databases">
        <authorList>
            <person name="Coelho M.A."/>
            <person name="David-Palma M."/>
            <person name="Shea T."/>
            <person name="Sun S."/>
            <person name="Cuomo C.A."/>
            <person name="Heitman J."/>
        </authorList>
    </citation>
    <scope>NUCLEOTIDE SEQUENCE</scope>
    <source>
        <strain evidence="7">CBS 7841</strain>
    </source>
</reference>
<evidence type="ECO:0000256" key="4">
    <source>
        <dbReference type="ARBA" id="ARBA00022989"/>
    </source>
</evidence>
<keyword evidence="8" id="KW-1185">Reference proteome</keyword>
<evidence type="ECO:0000256" key="3">
    <source>
        <dbReference type="ARBA" id="ARBA00022692"/>
    </source>
</evidence>
<evidence type="ECO:0000313" key="7">
    <source>
        <dbReference type="EMBL" id="WVN87779.1"/>
    </source>
</evidence>
<dbReference type="KEGG" id="cdep:91087185"/>
<sequence length="82" mass="8476">MSSYASVKSLHQSLPAFEPLVSTAALPPIALLALLGFFALIFLFTTLNRSKIPLAEITTVLAASSLAGIGVVALFCTVGVNV</sequence>
<dbReference type="OrthoDB" id="2503643at2759"/>
<name>A0A1E3IQ34_9TREE</name>
<dbReference type="EMBL" id="CP143786">
    <property type="protein sequence ID" value="WVN87779.1"/>
    <property type="molecule type" value="Genomic_DNA"/>
</dbReference>
<proteinExistence type="inferred from homology"/>
<dbReference type="RefSeq" id="XP_066068479.1">
    <property type="nucleotide sequence ID" value="XM_066212382.1"/>
</dbReference>
<reference evidence="7" key="1">
    <citation type="submission" date="2016-06" db="EMBL/GenBank/DDBJ databases">
        <authorList>
            <person name="Cuomo C."/>
            <person name="Litvintseva A."/>
            <person name="Heitman J."/>
            <person name="Chen Y."/>
            <person name="Sun S."/>
            <person name="Springer D."/>
            <person name="Dromer F."/>
            <person name="Young S."/>
            <person name="Zeng Q."/>
            <person name="Chapman S."/>
            <person name="Gujja S."/>
            <person name="Saif S."/>
            <person name="Birren B."/>
        </authorList>
    </citation>
    <scope>NUCLEOTIDE SEQUENCE</scope>
    <source>
        <strain evidence="7">CBS 7841</strain>
    </source>
</reference>
<dbReference type="GO" id="GO:0006487">
    <property type="term" value="P:protein N-linked glycosylation"/>
    <property type="evidence" value="ECO:0007669"/>
    <property type="project" value="UniProtKB-UniRule"/>
</dbReference>
<dbReference type="GeneID" id="91087185"/>
<evidence type="ECO:0000256" key="2">
    <source>
        <dbReference type="ARBA" id="ARBA00009825"/>
    </source>
</evidence>
<accession>A0A1E3IQ34</accession>
<dbReference type="Pfam" id="PF05251">
    <property type="entry name" value="Ost5"/>
    <property type="match status" value="1"/>
</dbReference>
<feature type="transmembrane region" description="Helical" evidence="6">
    <location>
        <begin position="57"/>
        <end position="80"/>
    </location>
</feature>
<keyword evidence="3 6" id="KW-0812">Transmembrane</keyword>
<feature type="transmembrane region" description="Helical" evidence="6">
    <location>
        <begin position="20"/>
        <end position="45"/>
    </location>
</feature>
<comment type="function">
    <text evidence="6">Subunit of the oligosaccharyl transferase (OST) complex that catalyzes the initial transfer of a defined glycan (Glc(3)Man(9)GlcNAc(2) in eukaryotes) from the lipid carrier dolichol-pyrophosphate to an asparagine residue within an Asn-X-Ser/Thr consensus motif in nascent polypeptide chains, the first step in protein N-glycosylation. N-glycosylation occurs cotranslationally and the complex associates with the Sec61 complex at the channel-forming translocon complex that mediates protein translocation across the endoplasmic reticulum (ER). All subunits are required for a maximal enzyme activity.</text>
</comment>
<keyword evidence="5 6" id="KW-0472">Membrane</keyword>
<organism evidence="7 8">
    <name type="scientific">Cryptococcus depauperatus CBS 7841</name>
    <dbReference type="NCBI Taxonomy" id="1295531"/>
    <lineage>
        <taxon>Eukaryota</taxon>
        <taxon>Fungi</taxon>
        <taxon>Dikarya</taxon>
        <taxon>Basidiomycota</taxon>
        <taxon>Agaricomycotina</taxon>
        <taxon>Tremellomycetes</taxon>
        <taxon>Tremellales</taxon>
        <taxon>Cryptococcaceae</taxon>
        <taxon>Cryptococcus</taxon>
    </lineage>
</organism>
<evidence type="ECO:0000256" key="1">
    <source>
        <dbReference type="ARBA" id="ARBA00004141"/>
    </source>
</evidence>
<comment type="subcellular location">
    <subcellularLocation>
        <location evidence="1 6">Membrane</location>
        <topology evidence="1 6">Multi-pass membrane protein</topology>
    </subcellularLocation>
</comment>
<gene>
    <name evidence="7" type="ORF">L203_102974</name>
</gene>
<comment type="similarity">
    <text evidence="2 6">Belongs to the OST5 family.</text>
</comment>
<dbReference type="VEuPathDB" id="FungiDB:L203_01759"/>
<dbReference type="GO" id="GO:0008250">
    <property type="term" value="C:oligosaccharyltransferase complex"/>
    <property type="evidence" value="ECO:0007669"/>
    <property type="project" value="UniProtKB-UniRule"/>
</dbReference>
<comment type="subunit">
    <text evidence="6">Component of the oligosaccharyltransferase (OST) complex.</text>
</comment>
<evidence type="ECO:0000313" key="8">
    <source>
        <dbReference type="Proteomes" id="UP000094043"/>
    </source>
</evidence>
<keyword evidence="4 6" id="KW-1133">Transmembrane helix</keyword>
<protein>
    <recommendedName>
        <fullName evidence="6">Dolichyl-diphosphooligosaccharide-protein glycosyltransferase subunit OST5</fullName>
    </recommendedName>
</protein>
<dbReference type="AlphaFoldDB" id="A0A1E3IQ34"/>